<accession>A0ABV6H3N6</accession>
<dbReference type="SMART" id="SM00704">
    <property type="entry name" value="ZnF_CDGSH"/>
    <property type="match status" value="1"/>
</dbReference>
<gene>
    <name evidence="6" type="ORF">ACFFJD_01325</name>
</gene>
<sequence>MNDNARRAGSTAPSGRIRLVRGGPVLVDGPIDIEHDGEIIHCDRFRVALCACGRSKIKPFCDTSHRRPRRR</sequence>
<protein>
    <submittedName>
        <fullName evidence="6">CDGSH iron-sulfur domain-containing protein</fullName>
    </submittedName>
</protein>
<feature type="domain" description="Iron-binding zinc finger CDGSH type" evidence="5">
    <location>
        <begin position="28"/>
        <end position="71"/>
    </location>
</feature>
<comment type="caution">
    <text evidence="6">The sequence shown here is derived from an EMBL/GenBank/DDBJ whole genome shotgun (WGS) entry which is preliminary data.</text>
</comment>
<keyword evidence="4" id="KW-0411">Iron-sulfur</keyword>
<evidence type="ECO:0000259" key="5">
    <source>
        <dbReference type="SMART" id="SM00704"/>
    </source>
</evidence>
<dbReference type="InterPro" id="IPR018967">
    <property type="entry name" value="FeS-contain_CDGSH-typ"/>
</dbReference>
<keyword evidence="1" id="KW-0001">2Fe-2S</keyword>
<dbReference type="Gene3D" id="3.40.5.90">
    <property type="entry name" value="CDGSH iron-sulfur domain, mitoNEET-type"/>
    <property type="match status" value="1"/>
</dbReference>
<proteinExistence type="predicted"/>
<dbReference type="InterPro" id="IPR042216">
    <property type="entry name" value="MitoNEET_CISD"/>
</dbReference>
<organism evidence="6 7">
    <name type="scientific">Gordonia phosphorivorans</name>
    <dbReference type="NCBI Taxonomy" id="1056982"/>
    <lineage>
        <taxon>Bacteria</taxon>
        <taxon>Bacillati</taxon>
        <taxon>Actinomycetota</taxon>
        <taxon>Actinomycetes</taxon>
        <taxon>Mycobacteriales</taxon>
        <taxon>Gordoniaceae</taxon>
        <taxon>Gordonia</taxon>
    </lineage>
</organism>
<dbReference type="RefSeq" id="WP_382359752.1">
    <property type="nucleotide sequence ID" value="NZ_JBHLWV010000005.1"/>
</dbReference>
<evidence type="ECO:0000313" key="7">
    <source>
        <dbReference type="Proteomes" id="UP001589783"/>
    </source>
</evidence>
<dbReference type="Proteomes" id="UP001589783">
    <property type="component" value="Unassembled WGS sequence"/>
</dbReference>
<keyword evidence="3" id="KW-0408">Iron</keyword>
<evidence type="ECO:0000256" key="2">
    <source>
        <dbReference type="ARBA" id="ARBA00022723"/>
    </source>
</evidence>
<dbReference type="EMBL" id="JBHLWV010000005">
    <property type="protein sequence ID" value="MFC0313493.1"/>
    <property type="molecule type" value="Genomic_DNA"/>
</dbReference>
<keyword evidence="7" id="KW-1185">Reference proteome</keyword>
<evidence type="ECO:0000256" key="3">
    <source>
        <dbReference type="ARBA" id="ARBA00023004"/>
    </source>
</evidence>
<evidence type="ECO:0000313" key="6">
    <source>
        <dbReference type="EMBL" id="MFC0313493.1"/>
    </source>
</evidence>
<name>A0ABV6H3N6_9ACTN</name>
<dbReference type="Pfam" id="PF09360">
    <property type="entry name" value="zf-CDGSH"/>
    <property type="match status" value="1"/>
</dbReference>
<evidence type="ECO:0000256" key="4">
    <source>
        <dbReference type="ARBA" id="ARBA00023014"/>
    </source>
</evidence>
<evidence type="ECO:0000256" key="1">
    <source>
        <dbReference type="ARBA" id="ARBA00022714"/>
    </source>
</evidence>
<keyword evidence="2" id="KW-0479">Metal-binding</keyword>
<reference evidence="6 7" key="1">
    <citation type="submission" date="2024-09" db="EMBL/GenBank/DDBJ databases">
        <authorList>
            <person name="Sun Q."/>
            <person name="Mori K."/>
        </authorList>
    </citation>
    <scope>NUCLEOTIDE SEQUENCE [LARGE SCALE GENOMIC DNA]</scope>
    <source>
        <strain evidence="6 7">CCM 7957</strain>
    </source>
</reference>